<evidence type="ECO:0000313" key="10">
    <source>
        <dbReference type="Proteomes" id="UP001499967"/>
    </source>
</evidence>
<dbReference type="Gene3D" id="1.10.3720.10">
    <property type="entry name" value="MetI-like"/>
    <property type="match status" value="1"/>
</dbReference>
<proteinExistence type="inferred from homology"/>
<keyword evidence="10" id="KW-1185">Reference proteome</keyword>
<comment type="caution">
    <text evidence="9">The sequence shown here is derived from an EMBL/GenBank/DDBJ whole genome shotgun (WGS) entry which is preliminary data.</text>
</comment>
<dbReference type="RefSeq" id="WP_343941609.1">
    <property type="nucleotide sequence ID" value="NZ_BAAAHP010000075.1"/>
</dbReference>
<keyword evidence="6 7" id="KW-0472">Membrane</keyword>
<accession>A0ABP4ADC8</accession>
<dbReference type="InterPro" id="IPR045621">
    <property type="entry name" value="BPD_transp_1_N"/>
</dbReference>
<dbReference type="Pfam" id="PF00528">
    <property type="entry name" value="BPD_transp_1"/>
    <property type="match status" value="1"/>
</dbReference>
<dbReference type="EMBL" id="BAAAHP010000075">
    <property type="protein sequence ID" value="GAA0935022.1"/>
    <property type="molecule type" value="Genomic_DNA"/>
</dbReference>
<dbReference type="Pfam" id="PF19300">
    <property type="entry name" value="BPD_transp_1_N"/>
    <property type="match status" value="1"/>
</dbReference>
<evidence type="ECO:0000256" key="7">
    <source>
        <dbReference type="RuleBase" id="RU363032"/>
    </source>
</evidence>
<keyword evidence="4 7" id="KW-0812">Transmembrane</keyword>
<evidence type="ECO:0000256" key="6">
    <source>
        <dbReference type="ARBA" id="ARBA00023136"/>
    </source>
</evidence>
<dbReference type="InterPro" id="IPR035906">
    <property type="entry name" value="MetI-like_sf"/>
</dbReference>
<organism evidence="9 10">
    <name type="scientific">Pseudonocardia zijingensis</name>
    <dbReference type="NCBI Taxonomy" id="153376"/>
    <lineage>
        <taxon>Bacteria</taxon>
        <taxon>Bacillati</taxon>
        <taxon>Actinomycetota</taxon>
        <taxon>Actinomycetes</taxon>
        <taxon>Pseudonocardiales</taxon>
        <taxon>Pseudonocardiaceae</taxon>
        <taxon>Pseudonocardia</taxon>
    </lineage>
</organism>
<evidence type="ECO:0000313" key="9">
    <source>
        <dbReference type="EMBL" id="GAA0935022.1"/>
    </source>
</evidence>
<comment type="subcellular location">
    <subcellularLocation>
        <location evidence="1 7">Cell membrane</location>
        <topology evidence="1 7">Multi-pass membrane protein</topology>
    </subcellularLocation>
</comment>
<evidence type="ECO:0000256" key="3">
    <source>
        <dbReference type="ARBA" id="ARBA00022475"/>
    </source>
</evidence>
<protein>
    <submittedName>
        <fullName evidence="9">ABC transporter permease</fullName>
    </submittedName>
</protein>
<evidence type="ECO:0000256" key="4">
    <source>
        <dbReference type="ARBA" id="ARBA00022692"/>
    </source>
</evidence>
<gene>
    <name evidence="9" type="ORF">GCM10009559_26160</name>
</gene>
<feature type="transmembrane region" description="Helical" evidence="7">
    <location>
        <begin position="12"/>
        <end position="31"/>
    </location>
</feature>
<dbReference type="CDD" id="cd06261">
    <property type="entry name" value="TM_PBP2"/>
    <property type="match status" value="1"/>
</dbReference>
<name>A0ABP4ADC8_9PSEU</name>
<evidence type="ECO:0000256" key="5">
    <source>
        <dbReference type="ARBA" id="ARBA00022989"/>
    </source>
</evidence>
<evidence type="ECO:0000259" key="8">
    <source>
        <dbReference type="PROSITE" id="PS50928"/>
    </source>
</evidence>
<feature type="transmembrane region" description="Helical" evidence="7">
    <location>
        <begin position="178"/>
        <end position="195"/>
    </location>
</feature>
<dbReference type="SUPFAM" id="SSF161098">
    <property type="entry name" value="MetI-like"/>
    <property type="match status" value="1"/>
</dbReference>
<feature type="transmembrane region" description="Helical" evidence="7">
    <location>
        <begin position="98"/>
        <end position="120"/>
    </location>
</feature>
<feature type="domain" description="ABC transmembrane type-1" evidence="8">
    <location>
        <begin position="96"/>
        <end position="305"/>
    </location>
</feature>
<evidence type="ECO:0000256" key="1">
    <source>
        <dbReference type="ARBA" id="ARBA00004651"/>
    </source>
</evidence>
<comment type="similarity">
    <text evidence="7">Belongs to the binding-protein-dependent transport system permease family.</text>
</comment>
<dbReference type="InterPro" id="IPR000515">
    <property type="entry name" value="MetI-like"/>
</dbReference>
<evidence type="ECO:0000256" key="2">
    <source>
        <dbReference type="ARBA" id="ARBA00022448"/>
    </source>
</evidence>
<feature type="transmembrane region" description="Helical" evidence="7">
    <location>
        <begin position="286"/>
        <end position="308"/>
    </location>
</feature>
<feature type="transmembrane region" description="Helical" evidence="7">
    <location>
        <begin position="132"/>
        <end position="158"/>
    </location>
</feature>
<keyword evidence="2 7" id="KW-0813">Transport</keyword>
<dbReference type="Proteomes" id="UP001499967">
    <property type="component" value="Unassembled WGS sequence"/>
</dbReference>
<keyword evidence="3" id="KW-1003">Cell membrane</keyword>
<dbReference type="PROSITE" id="PS50928">
    <property type="entry name" value="ABC_TM1"/>
    <property type="match status" value="1"/>
</dbReference>
<sequence>MKSAELLHRLAGGIFVLWLVSVLAFLMVQLVPGDAADMIAGEGSTEEQVAAIRAQLGLDQPVIQQYLAWTGRVLSGDLGSSVFSQTPVTELMLEAAPVTLSLAGVAIVIAIVLGVTAGAVAARKPGGWVDGIISSIATVSLAMPNFWVAMILVSLLAIANPWLPATGFAGLEEGVDVWLAHIIIPAAALGLHSAGELARHTRGAAADVFARPYVRSARARGATGWWLVRHHVVRNASIPVLTILGLQVGRLLAGVIVVEAVAGMNGIGTLAVTAISRRDFPVIQGYVLFCAVVIVCVSLVVDLAYTWINPKVRSAGS</sequence>
<reference evidence="10" key="1">
    <citation type="journal article" date="2019" name="Int. J. Syst. Evol. Microbiol.">
        <title>The Global Catalogue of Microorganisms (GCM) 10K type strain sequencing project: providing services to taxonomists for standard genome sequencing and annotation.</title>
        <authorList>
            <consortium name="The Broad Institute Genomics Platform"/>
            <consortium name="The Broad Institute Genome Sequencing Center for Infectious Disease"/>
            <person name="Wu L."/>
            <person name="Ma J."/>
        </authorList>
    </citation>
    <scope>NUCLEOTIDE SEQUENCE [LARGE SCALE GENOMIC DNA]</scope>
    <source>
        <strain evidence="10">JCM 11117</strain>
    </source>
</reference>
<dbReference type="PANTHER" id="PTHR43163:SF3">
    <property type="entry name" value="PEPTIDE ABC TRANSPORTER PERMEASE PROTEIN"/>
    <property type="match status" value="1"/>
</dbReference>
<dbReference type="PANTHER" id="PTHR43163">
    <property type="entry name" value="DIPEPTIDE TRANSPORT SYSTEM PERMEASE PROTEIN DPPB-RELATED"/>
    <property type="match status" value="1"/>
</dbReference>
<keyword evidence="5 7" id="KW-1133">Transmembrane helix</keyword>
<feature type="transmembrane region" description="Helical" evidence="7">
    <location>
        <begin position="251"/>
        <end position="274"/>
    </location>
</feature>